<accession>A0ACA9YGD0</accession>
<sequence length="487" mass="55675">MKAVETIPYTLYKGTFIDTPELGELRIRFNCLVGVNQQGVIDFIKEQDQITAKYDWKQYTGRYKHEKEREADIQMFLDNHGRENYFNYIKIEDNKFIFPGFIDTHIHSSQYPNVGIGLNIQLLDWLKIYTFPLENSFKMDNLQLVNDIYTKIIKKTLGCGTTCASYFTTIDNETSKIFGDLLLSFGQRGFVGKVCMNHNDDYPEYQQEEKHCVEDIKHLKQYFDSKNPDNEDLVKPIITPRFAPVCSRSLLTKLGKLSQDEKLPIQTHISENKGEIDLVKKLFPECSNYANVYDNHNLLQESTILAHAIHLSKEECKLIKEKNCSISHCPTSNTFIASGEAPVKKYLYHDKINVSLGTDISGGWDPSILSIIRQSILVSHHLSMKSGNNFDKLSLNDGLFMSTQGGAIAVGLQETIGTFDIGKRFDSQVIDLQTGNLDLFHWQLVNDDDNNDDKKLKMLNLLNKWVFCGDDRNCSSVFVNGRKVVSK</sequence>
<gene>
    <name evidence="1" type="ORF">CLIB1444_22S00254</name>
</gene>
<comment type="caution">
    <text evidence="1">The sequence shown here is derived from an EMBL/GenBank/DDBJ whole genome shotgun (WGS) entry which is preliminary data.</text>
</comment>
<dbReference type="EMBL" id="CALSDN010000022">
    <property type="protein sequence ID" value="CAH6723877.1"/>
    <property type="molecule type" value="Genomic_DNA"/>
</dbReference>
<evidence type="ECO:0000313" key="2">
    <source>
        <dbReference type="Proteomes" id="UP001152531"/>
    </source>
</evidence>
<dbReference type="Proteomes" id="UP001152531">
    <property type="component" value="Unassembled WGS sequence"/>
</dbReference>
<proteinExistence type="predicted"/>
<evidence type="ECO:0000313" key="1">
    <source>
        <dbReference type="EMBL" id="CAH6723877.1"/>
    </source>
</evidence>
<name>A0ACA9YGD0_9ASCO</name>
<keyword evidence="2" id="KW-1185">Reference proteome</keyword>
<reference evidence="1" key="1">
    <citation type="submission" date="2022-06" db="EMBL/GenBank/DDBJ databases">
        <authorList>
            <person name="Legras J.-L."/>
            <person name="Devillers H."/>
            <person name="Grondin C."/>
        </authorList>
    </citation>
    <scope>NUCLEOTIDE SEQUENCE</scope>
    <source>
        <strain evidence="1">CLIB 1444</strain>
    </source>
</reference>
<organism evidence="1 2">
    <name type="scientific">[Candida] jaroonii</name>
    <dbReference type="NCBI Taxonomy" id="467808"/>
    <lineage>
        <taxon>Eukaryota</taxon>
        <taxon>Fungi</taxon>
        <taxon>Dikarya</taxon>
        <taxon>Ascomycota</taxon>
        <taxon>Saccharomycotina</taxon>
        <taxon>Pichiomycetes</taxon>
        <taxon>Debaryomycetaceae</taxon>
        <taxon>Yamadazyma</taxon>
    </lineage>
</organism>
<protein>
    <submittedName>
        <fullName evidence="1">Probable guanine deaminase</fullName>
    </submittedName>
</protein>